<evidence type="ECO:0000256" key="5">
    <source>
        <dbReference type="ARBA" id="ARBA00022989"/>
    </source>
</evidence>
<feature type="transmembrane region" description="Helical" evidence="7">
    <location>
        <begin position="82"/>
        <end position="103"/>
    </location>
</feature>
<dbReference type="GO" id="GO:0005886">
    <property type="term" value="C:plasma membrane"/>
    <property type="evidence" value="ECO:0007669"/>
    <property type="project" value="UniProtKB-SubCell"/>
</dbReference>
<evidence type="ECO:0000256" key="1">
    <source>
        <dbReference type="ARBA" id="ARBA00004651"/>
    </source>
</evidence>
<protein>
    <submittedName>
        <fullName evidence="9">Putative MFS family arabinose efflux permease</fullName>
    </submittedName>
</protein>
<dbReference type="InterPro" id="IPR020846">
    <property type="entry name" value="MFS_dom"/>
</dbReference>
<keyword evidence="10" id="KW-1185">Reference proteome</keyword>
<dbReference type="AlphaFoldDB" id="A0A495JNC5"/>
<gene>
    <name evidence="9" type="ORF">BDK92_4211</name>
</gene>
<dbReference type="Pfam" id="PF05977">
    <property type="entry name" value="MFS_3"/>
    <property type="match status" value="1"/>
</dbReference>
<keyword evidence="3" id="KW-1003">Cell membrane</keyword>
<dbReference type="EMBL" id="RBKT01000001">
    <property type="protein sequence ID" value="RKR89852.1"/>
    <property type="molecule type" value="Genomic_DNA"/>
</dbReference>
<feature type="transmembrane region" description="Helical" evidence="7">
    <location>
        <begin position="354"/>
        <end position="376"/>
    </location>
</feature>
<accession>A0A495JNC5</accession>
<dbReference type="GO" id="GO:0022857">
    <property type="term" value="F:transmembrane transporter activity"/>
    <property type="evidence" value="ECO:0007669"/>
    <property type="project" value="InterPro"/>
</dbReference>
<dbReference type="RefSeq" id="WP_121158241.1">
    <property type="nucleotide sequence ID" value="NZ_RBKT01000001.1"/>
</dbReference>
<dbReference type="PROSITE" id="PS50850">
    <property type="entry name" value="MFS"/>
    <property type="match status" value="1"/>
</dbReference>
<evidence type="ECO:0000256" key="6">
    <source>
        <dbReference type="ARBA" id="ARBA00023136"/>
    </source>
</evidence>
<keyword evidence="5 7" id="KW-1133">Transmembrane helix</keyword>
<feature type="transmembrane region" description="Helical" evidence="7">
    <location>
        <begin position="163"/>
        <end position="193"/>
    </location>
</feature>
<evidence type="ECO:0000313" key="9">
    <source>
        <dbReference type="EMBL" id="RKR89852.1"/>
    </source>
</evidence>
<feature type="transmembrane region" description="Helical" evidence="7">
    <location>
        <begin position="20"/>
        <end position="38"/>
    </location>
</feature>
<dbReference type="SUPFAM" id="SSF103473">
    <property type="entry name" value="MFS general substrate transporter"/>
    <property type="match status" value="1"/>
</dbReference>
<feature type="transmembrane region" description="Helical" evidence="7">
    <location>
        <begin position="50"/>
        <end position="70"/>
    </location>
</feature>
<keyword evidence="6 7" id="KW-0472">Membrane</keyword>
<dbReference type="Gene3D" id="1.20.1250.20">
    <property type="entry name" value="MFS general substrate transporter like domains"/>
    <property type="match status" value="1"/>
</dbReference>
<comment type="subcellular location">
    <subcellularLocation>
        <location evidence="1">Cell membrane</location>
        <topology evidence="1">Multi-pass membrane protein</topology>
    </subcellularLocation>
</comment>
<feature type="transmembrane region" description="Helical" evidence="7">
    <location>
        <begin position="229"/>
        <end position="250"/>
    </location>
</feature>
<proteinExistence type="predicted"/>
<keyword evidence="2" id="KW-0813">Transport</keyword>
<dbReference type="PANTHER" id="PTHR23513">
    <property type="entry name" value="INTEGRAL MEMBRANE EFFLUX PROTEIN-RELATED"/>
    <property type="match status" value="1"/>
</dbReference>
<keyword evidence="4 7" id="KW-0812">Transmembrane</keyword>
<feature type="transmembrane region" description="Helical" evidence="7">
    <location>
        <begin position="262"/>
        <end position="283"/>
    </location>
</feature>
<organism evidence="9 10">
    <name type="scientific">Micromonospora pisi</name>
    <dbReference type="NCBI Taxonomy" id="589240"/>
    <lineage>
        <taxon>Bacteria</taxon>
        <taxon>Bacillati</taxon>
        <taxon>Actinomycetota</taxon>
        <taxon>Actinomycetes</taxon>
        <taxon>Micromonosporales</taxon>
        <taxon>Micromonosporaceae</taxon>
        <taxon>Micromonospora</taxon>
    </lineage>
</organism>
<feature type="transmembrane region" description="Helical" evidence="7">
    <location>
        <begin position="315"/>
        <end position="333"/>
    </location>
</feature>
<reference evidence="9 10" key="1">
    <citation type="submission" date="2018-10" db="EMBL/GenBank/DDBJ databases">
        <title>Sequencing the genomes of 1000 actinobacteria strains.</title>
        <authorList>
            <person name="Klenk H.-P."/>
        </authorList>
    </citation>
    <scope>NUCLEOTIDE SEQUENCE [LARGE SCALE GENOMIC DNA]</scope>
    <source>
        <strain evidence="9 10">DSM 45175</strain>
    </source>
</reference>
<feature type="domain" description="Major facilitator superfamily (MFS) profile" evidence="8">
    <location>
        <begin position="16"/>
        <end position="406"/>
    </location>
</feature>
<feature type="transmembrane region" description="Helical" evidence="7">
    <location>
        <begin position="290"/>
        <end position="309"/>
    </location>
</feature>
<evidence type="ECO:0000256" key="3">
    <source>
        <dbReference type="ARBA" id="ARBA00022475"/>
    </source>
</evidence>
<dbReference type="CDD" id="cd06173">
    <property type="entry name" value="MFS_MefA_like"/>
    <property type="match status" value="1"/>
</dbReference>
<feature type="transmembrane region" description="Helical" evidence="7">
    <location>
        <begin position="137"/>
        <end position="157"/>
    </location>
</feature>
<name>A0A495JNC5_9ACTN</name>
<dbReference type="Proteomes" id="UP000277671">
    <property type="component" value="Unassembled WGS sequence"/>
</dbReference>
<evidence type="ECO:0000313" key="10">
    <source>
        <dbReference type="Proteomes" id="UP000277671"/>
    </source>
</evidence>
<comment type="caution">
    <text evidence="9">The sequence shown here is derived from an EMBL/GenBank/DDBJ whole genome shotgun (WGS) entry which is preliminary data.</text>
</comment>
<dbReference type="InterPro" id="IPR036259">
    <property type="entry name" value="MFS_trans_sf"/>
</dbReference>
<dbReference type="PANTHER" id="PTHR23513:SF11">
    <property type="entry name" value="STAPHYLOFERRIN A TRANSPORTER"/>
    <property type="match status" value="1"/>
</dbReference>
<evidence type="ECO:0000256" key="7">
    <source>
        <dbReference type="SAM" id="Phobius"/>
    </source>
</evidence>
<evidence type="ECO:0000256" key="2">
    <source>
        <dbReference type="ARBA" id="ARBA00022448"/>
    </source>
</evidence>
<evidence type="ECO:0000256" key="4">
    <source>
        <dbReference type="ARBA" id="ARBA00022692"/>
    </source>
</evidence>
<sequence length="429" mass="45774">MRAKLGTTFQSLQVRNYRLFAIGQLTKLIGVWMMFTAQDWLVLDLSHNSATALGWVTALQFTPVLLLTLFSGRLADRYDKRLLLFIANASWCVLALVMSVLVVTGVIELWHVFVFAALLGTANAVETPVRQSFVSELVGTSLLPNALSLSAATFNSARIIGPAVAGVAIAVFDVGPVFMISVFGALAPLVGLFRMRADELHREALPPIEERAPARVIDGLRYVRVRSDLVLPMVLMSVMGMTLFNFQITLAALAKTVFHTGAASFGLFTTALALGALGGALAGSGRRSRPSVWVVLGAAVGCAISGTLVGLATSYWLVMVLLVPAGFLMVYFAQASNQRVQLGVDAAFRGRVMALWVLVFLGTNPVGAPVIGWVAEHAGANAAIWIGGLISLAAALLALLWQLRHEGARLRLRIAPRPGLYVVPAADAS</sequence>
<evidence type="ECO:0000259" key="8">
    <source>
        <dbReference type="PROSITE" id="PS50850"/>
    </source>
</evidence>
<feature type="transmembrane region" description="Helical" evidence="7">
    <location>
        <begin position="109"/>
        <end position="125"/>
    </location>
</feature>
<feature type="transmembrane region" description="Helical" evidence="7">
    <location>
        <begin position="382"/>
        <end position="403"/>
    </location>
</feature>
<dbReference type="OrthoDB" id="9775268at2"/>
<dbReference type="InterPro" id="IPR010290">
    <property type="entry name" value="TM_effector"/>
</dbReference>